<feature type="transmembrane region" description="Helical" evidence="1">
    <location>
        <begin position="239"/>
        <end position="263"/>
    </location>
</feature>
<keyword evidence="3" id="KW-1185">Reference proteome</keyword>
<proteinExistence type="predicted"/>
<organism evidence="2 3">
    <name type="scientific">Apolygus lucorum</name>
    <name type="common">Small green plant bug</name>
    <name type="synonym">Lygocoris lucorum</name>
    <dbReference type="NCBI Taxonomy" id="248454"/>
    <lineage>
        <taxon>Eukaryota</taxon>
        <taxon>Metazoa</taxon>
        <taxon>Ecdysozoa</taxon>
        <taxon>Arthropoda</taxon>
        <taxon>Hexapoda</taxon>
        <taxon>Insecta</taxon>
        <taxon>Pterygota</taxon>
        <taxon>Neoptera</taxon>
        <taxon>Paraneoptera</taxon>
        <taxon>Hemiptera</taxon>
        <taxon>Heteroptera</taxon>
        <taxon>Panheteroptera</taxon>
        <taxon>Cimicomorpha</taxon>
        <taxon>Miridae</taxon>
        <taxon>Mirini</taxon>
        <taxon>Apolygus</taxon>
    </lineage>
</organism>
<sequence length="302" mass="35047">MLLVVEPVLRRMDIEMTDFKYIGAGMLFGCMSMGITGFMQRSLDTALRPPNRNEALLMIFNTLPTPTSFRSVLFDRDQRKWLQVPPQSKTSFYAKDIIGKREFQVSISNPNQDYWDEDFMHLEDNNMIEVASMPENERFALFHLKEGVYNVTSFIMNDREVTISNNFTIENTDILAGLVVDDEGDVKFLSYSVRRPETVPMYLLVLQDILVASRDSLFGVGVLRFLWTQTNPSDPSRQFTYAAFYLIFKGLPLMIFGGVQIGLQAKFNYYFINFFILYYCCCTVLFMNTAYNFQHRWPGKSD</sequence>
<keyword evidence="1" id="KW-1133">Transmembrane helix</keyword>
<feature type="transmembrane region" description="Helical" evidence="1">
    <location>
        <begin position="269"/>
        <end position="291"/>
    </location>
</feature>
<feature type="transmembrane region" description="Helical" evidence="1">
    <location>
        <begin position="21"/>
        <end position="39"/>
    </location>
</feature>
<dbReference type="AlphaFoldDB" id="A0A8S9XP18"/>
<comment type="caution">
    <text evidence="2">The sequence shown here is derived from an EMBL/GenBank/DDBJ whole genome shotgun (WGS) entry which is preliminary data.</text>
</comment>
<dbReference type="EMBL" id="WIXP02000005">
    <property type="protein sequence ID" value="KAF6210349.1"/>
    <property type="molecule type" value="Genomic_DNA"/>
</dbReference>
<keyword evidence="1" id="KW-0472">Membrane</keyword>
<reference evidence="2" key="1">
    <citation type="journal article" date="2021" name="Mol. Ecol. Resour.">
        <title>Apolygus lucorum genome provides insights into omnivorousness and mesophyll feeding.</title>
        <authorList>
            <person name="Liu Y."/>
            <person name="Liu H."/>
            <person name="Wang H."/>
            <person name="Huang T."/>
            <person name="Liu B."/>
            <person name="Yang B."/>
            <person name="Yin L."/>
            <person name="Li B."/>
            <person name="Zhang Y."/>
            <person name="Zhang S."/>
            <person name="Jiang F."/>
            <person name="Zhang X."/>
            <person name="Ren Y."/>
            <person name="Wang B."/>
            <person name="Wang S."/>
            <person name="Lu Y."/>
            <person name="Wu K."/>
            <person name="Fan W."/>
            <person name="Wang G."/>
        </authorList>
    </citation>
    <scope>NUCLEOTIDE SEQUENCE</scope>
    <source>
        <strain evidence="2">12Hb</strain>
    </source>
</reference>
<keyword evidence="1" id="KW-0812">Transmembrane</keyword>
<gene>
    <name evidence="2" type="ORF">GE061_013453</name>
</gene>
<protein>
    <submittedName>
        <fullName evidence="2">Uncharacterized protein</fullName>
    </submittedName>
</protein>
<evidence type="ECO:0000256" key="1">
    <source>
        <dbReference type="SAM" id="Phobius"/>
    </source>
</evidence>
<evidence type="ECO:0000313" key="2">
    <source>
        <dbReference type="EMBL" id="KAF6210349.1"/>
    </source>
</evidence>
<evidence type="ECO:0000313" key="3">
    <source>
        <dbReference type="Proteomes" id="UP000466442"/>
    </source>
</evidence>
<accession>A0A8S9XP18</accession>
<name>A0A8S9XP18_APOLU</name>
<dbReference type="Proteomes" id="UP000466442">
    <property type="component" value="Linkage Group LG5"/>
</dbReference>